<name>A0A0C9YZA6_9AGAM</name>
<protein>
    <submittedName>
        <fullName evidence="1">Uncharacterized protein</fullName>
    </submittedName>
</protein>
<reference evidence="2" key="2">
    <citation type="submission" date="2015-01" db="EMBL/GenBank/DDBJ databases">
        <title>Evolutionary Origins and Diversification of the Mycorrhizal Mutualists.</title>
        <authorList>
            <consortium name="DOE Joint Genome Institute"/>
            <consortium name="Mycorrhizal Genomics Consortium"/>
            <person name="Kohler A."/>
            <person name="Kuo A."/>
            <person name="Nagy L.G."/>
            <person name="Floudas D."/>
            <person name="Copeland A."/>
            <person name="Barry K.W."/>
            <person name="Cichocki N."/>
            <person name="Veneault-Fourrey C."/>
            <person name="LaButti K."/>
            <person name="Lindquist E.A."/>
            <person name="Lipzen A."/>
            <person name="Lundell T."/>
            <person name="Morin E."/>
            <person name="Murat C."/>
            <person name="Riley R."/>
            <person name="Ohm R."/>
            <person name="Sun H."/>
            <person name="Tunlid A."/>
            <person name="Henrissat B."/>
            <person name="Grigoriev I.V."/>
            <person name="Hibbett D.S."/>
            <person name="Martin F."/>
        </authorList>
    </citation>
    <scope>NUCLEOTIDE SEQUENCE [LARGE SCALE GENOMIC DNA]</scope>
    <source>
        <strain evidence="2">441</strain>
    </source>
</reference>
<dbReference type="AlphaFoldDB" id="A0A0C9YZA6"/>
<reference evidence="1 2" key="1">
    <citation type="submission" date="2014-04" db="EMBL/GenBank/DDBJ databases">
        <authorList>
            <consortium name="DOE Joint Genome Institute"/>
            <person name="Kuo A."/>
            <person name="Kohler A."/>
            <person name="Costa M.D."/>
            <person name="Nagy L.G."/>
            <person name="Floudas D."/>
            <person name="Copeland A."/>
            <person name="Barry K.W."/>
            <person name="Cichocki N."/>
            <person name="Veneault-Fourrey C."/>
            <person name="LaButti K."/>
            <person name="Lindquist E.A."/>
            <person name="Lipzen A."/>
            <person name="Lundell T."/>
            <person name="Morin E."/>
            <person name="Murat C."/>
            <person name="Sun H."/>
            <person name="Tunlid A."/>
            <person name="Henrissat B."/>
            <person name="Grigoriev I.V."/>
            <person name="Hibbett D.S."/>
            <person name="Martin F."/>
            <person name="Nordberg H.P."/>
            <person name="Cantor M.N."/>
            <person name="Hua S.X."/>
        </authorList>
    </citation>
    <scope>NUCLEOTIDE SEQUENCE [LARGE SCALE GENOMIC DNA]</scope>
    <source>
        <strain evidence="1 2">441</strain>
    </source>
</reference>
<dbReference type="OrthoDB" id="3269417at2759"/>
<dbReference type="Proteomes" id="UP000054018">
    <property type="component" value="Unassembled WGS sequence"/>
</dbReference>
<accession>A0A0C9YZA6</accession>
<gene>
    <name evidence="1" type="ORF">PISMIDRAFT_115133</name>
</gene>
<evidence type="ECO:0000313" key="1">
    <source>
        <dbReference type="EMBL" id="KIK15447.1"/>
    </source>
</evidence>
<dbReference type="STRING" id="765257.A0A0C9YZA6"/>
<dbReference type="HOGENOM" id="CLU_101491_0_0_1"/>
<evidence type="ECO:0000313" key="2">
    <source>
        <dbReference type="Proteomes" id="UP000054018"/>
    </source>
</evidence>
<dbReference type="EMBL" id="KN833890">
    <property type="protein sequence ID" value="KIK15447.1"/>
    <property type="molecule type" value="Genomic_DNA"/>
</dbReference>
<organism evidence="1 2">
    <name type="scientific">Pisolithus microcarpus 441</name>
    <dbReference type="NCBI Taxonomy" id="765257"/>
    <lineage>
        <taxon>Eukaryota</taxon>
        <taxon>Fungi</taxon>
        <taxon>Dikarya</taxon>
        <taxon>Basidiomycota</taxon>
        <taxon>Agaricomycotina</taxon>
        <taxon>Agaricomycetes</taxon>
        <taxon>Agaricomycetidae</taxon>
        <taxon>Boletales</taxon>
        <taxon>Sclerodermatineae</taxon>
        <taxon>Pisolithaceae</taxon>
        <taxon>Pisolithus</taxon>
    </lineage>
</organism>
<keyword evidence="2" id="KW-1185">Reference proteome</keyword>
<sequence>MLFLVDLLHEFELSIWKAIFTHLLHILIAIGGMAVPEVNWRYHQVPSFGWGTIQQFHKDVSAMKHLAACDFEDLLQCTIPTFEGVFGNPEHDKIVIDLLFDLAVWHAYAKLQLHTNDTLKFFDTVTIALGISVRKFQDKVCPCYMTNELPQEHAACGRHQAHQAAQAPNQERGPSDNISQWKQKYLNLHTYKYHALADYPNTIQKMGTTDNYNMQII</sequence>
<proteinExistence type="predicted"/>